<evidence type="ECO:0000313" key="3">
    <source>
        <dbReference type="Proteomes" id="UP001174909"/>
    </source>
</evidence>
<dbReference type="AlphaFoldDB" id="A0AA35W6J2"/>
<name>A0AA35W6J2_GEOBA</name>
<dbReference type="GO" id="GO:0019213">
    <property type="term" value="F:deacetylase activity"/>
    <property type="evidence" value="ECO:0007669"/>
    <property type="project" value="InterPro"/>
</dbReference>
<dbReference type="PANTHER" id="PTHR42717:SF1">
    <property type="entry name" value="IMIDAZOLONEPROPIONASE AND RELATED AMIDOHYDROLASES"/>
    <property type="match status" value="1"/>
</dbReference>
<comment type="caution">
    <text evidence="2">The sequence shown here is derived from an EMBL/GenBank/DDBJ whole genome shotgun (WGS) entry which is preliminary data.</text>
</comment>
<reference evidence="2" key="1">
    <citation type="submission" date="2023-03" db="EMBL/GenBank/DDBJ databases">
        <authorList>
            <person name="Steffen K."/>
            <person name="Cardenas P."/>
        </authorList>
    </citation>
    <scope>NUCLEOTIDE SEQUENCE</scope>
</reference>
<dbReference type="SUPFAM" id="SSF51556">
    <property type="entry name" value="Metallo-dependent hydrolases"/>
    <property type="match status" value="1"/>
</dbReference>
<accession>A0AA35W6J2</accession>
<dbReference type="EMBL" id="CASHTH010000463">
    <property type="protein sequence ID" value="CAI8002102.1"/>
    <property type="molecule type" value="Genomic_DNA"/>
</dbReference>
<organism evidence="2 3">
    <name type="scientific">Geodia barretti</name>
    <name type="common">Barrett's horny sponge</name>
    <dbReference type="NCBI Taxonomy" id="519541"/>
    <lineage>
        <taxon>Eukaryota</taxon>
        <taxon>Metazoa</taxon>
        <taxon>Porifera</taxon>
        <taxon>Demospongiae</taxon>
        <taxon>Heteroscleromorpha</taxon>
        <taxon>Tetractinellida</taxon>
        <taxon>Astrophorina</taxon>
        <taxon>Geodiidae</taxon>
        <taxon>Geodia</taxon>
    </lineage>
</organism>
<feature type="domain" description="Amidohydrolase-related" evidence="1">
    <location>
        <begin position="105"/>
        <end position="216"/>
    </location>
</feature>
<gene>
    <name evidence="2" type="ORF">GBAR_LOCUS3326</name>
</gene>
<sequence length="217" mass="23585">MTVGVKVRQGKMQVGDNGVEPLKLAIEAAECAETPIMCHIGAGVPLPDILRLLRPGDVITHCFQGNGDNIIDEKGRVIPEAWKAREDGIIFDVGHGAGSFRYEIAQRAMEQGFISDVISTDLHTGNINGPVYDLPTVLSKLMHLGLSLEEVIEKATISAAKAIQREEQLGHLKVGTVADVAVFEVLDGEFEFFDTHDTKFIGNKKLKAALTIREGKI</sequence>
<dbReference type="PANTHER" id="PTHR42717">
    <property type="entry name" value="DIHYDROOROTASE-RELATED"/>
    <property type="match status" value="1"/>
</dbReference>
<dbReference type="GO" id="GO:0016787">
    <property type="term" value="F:hydrolase activity"/>
    <property type="evidence" value="ECO:0007669"/>
    <property type="project" value="InterPro"/>
</dbReference>
<dbReference type="Gene3D" id="3.20.20.140">
    <property type="entry name" value="Metal-dependent hydrolases"/>
    <property type="match status" value="1"/>
</dbReference>
<proteinExistence type="predicted"/>
<evidence type="ECO:0000259" key="1">
    <source>
        <dbReference type="Pfam" id="PF01979"/>
    </source>
</evidence>
<dbReference type="InterPro" id="IPR020043">
    <property type="entry name" value="Deacetylase_Atu3266-like"/>
</dbReference>
<protein>
    <submittedName>
        <fullName evidence="2">Deacetylase EF_0837</fullName>
    </submittedName>
</protein>
<dbReference type="Pfam" id="PF01979">
    <property type="entry name" value="Amidohydro_1"/>
    <property type="match status" value="1"/>
</dbReference>
<evidence type="ECO:0000313" key="2">
    <source>
        <dbReference type="EMBL" id="CAI8002102.1"/>
    </source>
</evidence>
<keyword evidence="3" id="KW-1185">Reference proteome</keyword>
<dbReference type="InterPro" id="IPR032466">
    <property type="entry name" value="Metal_Hydrolase"/>
</dbReference>
<dbReference type="InterPro" id="IPR006680">
    <property type="entry name" value="Amidohydro-rel"/>
</dbReference>
<dbReference type="Proteomes" id="UP001174909">
    <property type="component" value="Unassembled WGS sequence"/>
</dbReference>